<comment type="cofactor">
    <cofactor evidence="8">
        <name>[4Fe-4S] cluster</name>
        <dbReference type="ChEBI" id="CHEBI:49883"/>
    </cofactor>
    <text evidence="8">Binds 1 [4Fe-4S] cluster. The cluster is coordinated with 3 cysteines and an exchangeable S-adenosyl-L-methionine.</text>
</comment>
<dbReference type="GO" id="GO:1904047">
    <property type="term" value="F:S-adenosyl-L-methionine binding"/>
    <property type="evidence" value="ECO:0007669"/>
    <property type="project" value="UniProtKB-UniRule"/>
</dbReference>
<dbReference type="EMBL" id="DRIH01000030">
    <property type="protein sequence ID" value="HEC67381.1"/>
    <property type="molecule type" value="Genomic_DNA"/>
</dbReference>
<comment type="catalytic activity">
    <reaction evidence="8">
        <text>6-carboxy-5,6,7,8-tetrahydropterin + H(+) = 7-carboxy-7-carbaguanine + NH4(+)</text>
        <dbReference type="Rhea" id="RHEA:27974"/>
        <dbReference type="ChEBI" id="CHEBI:15378"/>
        <dbReference type="ChEBI" id="CHEBI:28938"/>
        <dbReference type="ChEBI" id="CHEBI:61032"/>
        <dbReference type="ChEBI" id="CHEBI:61036"/>
        <dbReference type="EC" id="4.3.99.3"/>
    </reaction>
</comment>
<feature type="binding site" evidence="8">
    <location>
        <begin position="12"/>
        <end position="14"/>
    </location>
    <ligand>
        <name>substrate</name>
    </ligand>
</feature>
<comment type="cofactor">
    <cofactor evidence="8">
        <name>Mg(2+)</name>
        <dbReference type="ChEBI" id="CHEBI:18420"/>
    </cofactor>
</comment>
<dbReference type="InterPro" id="IPR007197">
    <property type="entry name" value="rSAM"/>
</dbReference>
<dbReference type="GO" id="GO:0016840">
    <property type="term" value="F:carbon-nitrogen lyase activity"/>
    <property type="evidence" value="ECO:0007669"/>
    <property type="project" value="UniProtKB-UniRule"/>
</dbReference>
<keyword evidence="7 8" id="KW-0456">Lyase</keyword>
<keyword evidence="1 8" id="KW-0004">4Fe-4S</keyword>
<evidence type="ECO:0000256" key="4">
    <source>
        <dbReference type="ARBA" id="ARBA00022842"/>
    </source>
</evidence>
<evidence type="ECO:0000256" key="7">
    <source>
        <dbReference type="ARBA" id="ARBA00023239"/>
    </source>
</evidence>
<dbReference type="InterPro" id="IPR058240">
    <property type="entry name" value="rSAM_sf"/>
</dbReference>
<dbReference type="GO" id="GO:0008616">
    <property type="term" value="P:tRNA queuosine(34) biosynthetic process"/>
    <property type="evidence" value="ECO:0007669"/>
    <property type="project" value="UniProtKB-UniRule"/>
</dbReference>
<feature type="binding site" evidence="8">
    <location>
        <position position="72"/>
    </location>
    <ligand>
        <name>S-adenosyl-L-methionine</name>
        <dbReference type="ChEBI" id="CHEBI:59789"/>
    </ligand>
</feature>
<feature type="binding site" evidence="8">
    <location>
        <position position="27"/>
    </location>
    <ligand>
        <name>substrate</name>
    </ligand>
</feature>
<dbReference type="HAMAP" id="MF_00917">
    <property type="entry name" value="QueE"/>
    <property type="match status" value="1"/>
</dbReference>
<feature type="binding site" evidence="8">
    <location>
        <position position="31"/>
    </location>
    <ligand>
        <name>[4Fe-4S] cluster</name>
        <dbReference type="ChEBI" id="CHEBI:49883"/>
        <note>4Fe-4S-S-AdoMet</note>
    </ligand>
</feature>
<dbReference type="PANTHER" id="PTHR42836:SF1">
    <property type="entry name" value="7-CARBOXY-7-DEAZAGUANINE SYNTHASE"/>
    <property type="match status" value="1"/>
</dbReference>
<comment type="caution">
    <text evidence="8">Lacks conserved residue(s) required for the propagation of feature annotation.</text>
</comment>
<comment type="caution">
    <text evidence="10">The sequence shown here is derived from an EMBL/GenBank/DDBJ whole genome shotgun (WGS) entry which is preliminary data.</text>
</comment>
<dbReference type="UniPathway" id="UPA00391"/>
<protein>
    <recommendedName>
        <fullName evidence="8">7-carboxy-7-deazaguanine synthase</fullName>
        <shortName evidence="8">CDG synthase</shortName>
        <ecNumber evidence="8">4.3.99.3</ecNumber>
    </recommendedName>
    <alternativeName>
        <fullName evidence="8">Queuosine biosynthesis protein QueE</fullName>
    </alternativeName>
</protein>
<dbReference type="InterPro" id="IPR024924">
    <property type="entry name" value="7-CO-7-deazaguanine_synth-like"/>
</dbReference>
<dbReference type="PROSITE" id="PS51918">
    <property type="entry name" value="RADICAL_SAM"/>
    <property type="match status" value="1"/>
</dbReference>
<accession>A0A7C1VTT1</accession>
<feature type="binding site" evidence="8">
    <location>
        <position position="40"/>
    </location>
    <ligand>
        <name>Mg(2+)</name>
        <dbReference type="ChEBI" id="CHEBI:18420"/>
    </ligand>
</feature>
<feature type="binding site" evidence="8">
    <location>
        <position position="35"/>
    </location>
    <ligand>
        <name>[4Fe-4S] cluster</name>
        <dbReference type="ChEBI" id="CHEBI:49883"/>
        <note>4Fe-4S-S-AdoMet</note>
    </ligand>
</feature>
<keyword evidence="4 8" id="KW-0460">Magnesium</keyword>
<keyword evidence="2 8" id="KW-0949">S-adenosyl-L-methionine</keyword>
<evidence type="ECO:0000256" key="1">
    <source>
        <dbReference type="ARBA" id="ARBA00022485"/>
    </source>
</evidence>
<name>A0A7C1VTT1_DESA2</name>
<dbReference type="SUPFAM" id="SSF102114">
    <property type="entry name" value="Radical SAM enzymes"/>
    <property type="match status" value="1"/>
</dbReference>
<dbReference type="Pfam" id="PF04055">
    <property type="entry name" value="Radical_SAM"/>
    <property type="match status" value="1"/>
</dbReference>
<dbReference type="CDD" id="cd01335">
    <property type="entry name" value="Radical_SAM"/>
    <property type="match status" value="1"/>
</dbReference>
<dbReference type="Gene3D" id="3.20.20.70">
    <property type="entry name" value="Aldolase class I"/>
    <property type="match status" value="1"/>
</dbReference>
<dbReference type="EC" id="4.3.99.3" evidence="8"/>
<comment type="subunit">
    <text evidence="8">Homodimer.</text>
</comment>
<evidence type="ECO:0000256" key="5">
    <source>
        <dbReference type="ARBA" id="ARBA00023004"/>
    </source>
</evidence>
<comment type="pathway">
    <text evidence="8">Purine metabolism; 7-cyano-7-deazaguanine biosynthesis.</text>
</comment>
<keyword evidence="6 8" id="KW-0411">Iron-sulfur</keyword>
<comment type="cofactor">
    <cofactor evidence="8">
        <name>S-adenosyl-L-methionine</name>
        <dbReference type="ChEBI" id="CHEBI:59789"/>
    </cofactor>
    <text evidence="8">Binds 1 S-adenosyl-L-methionine per subunit.</text>
</comment>
<dbReference type="GO" id="GO:0000287">
    <property type="term" value="F:magnesium ion binding"/>
    <property type="evidence" value="ECO:0007669"/>
    <property type="project" value="UniProtKB-UniRule"/>
</dbReference>
<feature type="binding site" evidence="8">
    <location>
        <position position="70"/>
    </location>
    <ligand>
        <name>substrate</name>
    </ligand>
</feature>
<evidence type="ECO:0000259" key="9">
    <source>
        <dbReference type="PROSITE" id="PS51918"/>
    </source>
</evidence>
<evidence type="ECO:0000256" key="3">
    <source>
        <dbReference type="ARBA" id="ARBA00022723"/>
    </source>
</evidence>
<dbReference type="InterPro" id="IPR013785">
    <property type="entry name" value="Aldolase_TIM"/>
</dbReference>
<dbReference type="SFLD" id="SFLDS00029">
    <property type="entry name" value="Radical_SAM"/>
    <property type="match status" value="1"/>
</dbReference>
<feature type="binding site" evidence="8">
    <location>
        <begin position="37"/>
        <end position="39"/>
    </location>
    <ligand>
        <name>S-adenosyl-L-methionine</name>
        <dbReference type="ChEBI" id="CHEBI:59789"/>
    </ligand>
</feature>
<comment type="function">
    <text evidence="8">Catalyzes the complex heterocyclic radical-mediated conversion of 6-carboxy-5,6,7,8-tetrahydropterin (CPH4) to 7-carboxy-7-deazaguanine (CDG), a step common to the biosynthetic pathways of all 7-deazapurine-containing compounds.</text>
</comment>
<organism evidence="10">
    <name type="scientific">Desulfofervidus auxilii</name>
    <dbReference type="NCBI Taxonomy" id="1621989"/>
    <lineage>
        <taxon>Bacteria</taxon>
        <taxon>Pseudomonadati</taxon>
        <taxon>Thermodesulfobacteriota</taxon>
        <taxon>Candidatus Desulfofervidia</taxon>
        <taxon>Candidatus Desulfofervidales</taxon>
        <taxon>Candidatus Desulfofervidaceae</taxon>
        <taxon>Candidatus Desulfofervidus</taxon>
    </lineage>
</organism>
<evidence type="ECO:0000256" key="6">
    <source>
        <dbReference type="ARBA" id="ARBA00023014"/>
    </source>
</evidence>
<dbReference type="AlphaFoldDB" id="A0A7C1VTT1"/>
<evidence type="ECO:0000313" key="10">
    <source>
        <dbReference type="EMBL" id="HEC67381.1"/>
    </source>
</evidence>
<sequence>MELKITELFYSIQGESSYIGLPCIFIRVCGCNLRCHYCDTKYAYHEGKYYSIEKIMKFVGKYHTKLVTITGGEPLLQPSVIPLTNCLLEKGYVVLVETNGSLPINVFSPKVIRVMDIKCPGSGMSNFMEWKNIDYLTIKDEVKFVLCDRYDYEWAKEIVLKYQLQRRCQILFSPVFQKLSLSTLAEWILTDQISVRLQPQLHKIIWGEIRER</sequence>
<feature type="binding site" evidence="8">
    <location>
        <position position="38"/>
    </location>
    <ligand>
        <name>[4Fe-4S] cluster</name>
        <dbReference type="ChEBI" id="CHEBI:49883"/>
        <note>4Fe-4S-S-AdoMet</note>
    </ligand>
</feature>
<dbReference type="PIRSF" id="PIRSF000370">
    <property type="entry name" value="QueE"/>
    <property type="match status" value="1"/>
</dbReference>
<keyword evidence="3 8" id="KW-0479">Metal-binding</keyword>
<keyword evidence="5 8" id="KW-0408">Iron</keyword>
<evidence type="ECO:0000256" key="2">
    <source>
        <dbReference type="ARBA" id="ARBA00022691"/>
    </source>
</evidence>
<dbReference type="PANTHER" id="PTHR42836">
    <property type="entry name" value="7-CARBOXY-7-DEAZAGUANINE SYNTHASE"/>
    <property type="match status" value="1"/>
</dbReference>
<reference evidence="10" key="1">
    <citation type="journal article" date="2020" name="mSystems">
        <title>Genome- and Community-Level Interaction Insights into Carbon Utilization and Element Cycling Functions of Hydrothermarchaeota in Hydrothermal Sediment.</title>
        <authorList>
            <person name="Zhou Z."/>
            <person name="Liu Y."/>
            <person name="Xu W."/>
            <person name="Pan J."/>
            <person name="Luo Z.H."/>
            <person name="Li M."/>
        </authorList>
    </citation>
    <scope>NUCLEOTIDE SEQUENCE [LARGE SCALE GENOMIC DNA]</scope>
    <source>
        <strain evidence="10">HyVt-389</strain>
    </source>
</reference>
<proteinExistence type="inferred from homology"/>
<gene>
    <name evidence="8" type="primary">queE</name>
    <name evidence="10" type="ORF">ENI35_00980</name>
</gene>
<comment type="similarity">
    <text evidence="8">Belongs to the radical SAM superfamily. 7-carboxy-7-deazaguanine synthase family.</text>
</comment>
<dbReference type="GO" id="GO:0051539">
    <property type="term" value="F:4 iron, 4 sulfur cluster binding"/>
    <property type="evidence" value="ECO:0007669"/>
    <property type="project" value="UniProtKB-UniRule"/>
</dbReference>
<evidence type="ECO:0000256" key="8">
    <source>
        <dbReference type="HAMAP-Rule" id="MF_00917"/>
    </source>
</evidence>
<dbReference type="Proteomes" id="UP000885738">
    <property type="component" value="Unassembled WGS sequence"/>
</dbReference>
<keyword evidence="8" id="KW-0671">Queuosine biosynthesis</keyword>
<feature type="domain" description="Radical SAM core" evidence="9">
    <location>
        <begin position="18"/>
        <end position="208"/>
    </location>
</feature>